<dbReference type="AlphaFoldDB" id="A0A399T5V3"/>
<feature type="domain" description="Alpha-L-rhamnosidase concanavalin-like" evidence="4">
    <location>
        <begin position="336"/>
        <end position="432"/>
    </location>
</feature>
<dbReference type="InterPro" id="IPR035398">
    <property type="entry name" value="Bac_rhamnosid_C"/>
</dbReference>
<dbReference type="Pfam" id="PF05592">
    <property type="entry name" value="Bac_rhamnosid"/>
    <property type="match status" value="1"/>
</dbReference>
<dbReference type="SUPFAM" id="SSF48208">
    <property type="entry name" value="Six-hairpin glycosidases"/>
    <property type="match status" value="1"/>
</dbReference>
<organism evidence="8 9">
    <name type="scientific">Maribellus luteus</name>
    <dbReference type="NCBI Taxonomy" id="2305463"/>
    <lineage>
        <taxon>Bacteria</taxon>
        <taxon>Pseudomonadati</taxon>
        <taxon>Bacteroidota</taxon>
        <taxon>Bacteroidia</taxon>
        <taxon>Marinilabiliales</taxon>
        <taxon>Prolixibacteraceae</taxon>
        <taxon>Maribellus</taxon>
    </lineage>
</organism>
<keyword evidence="3" id="KW-0378">Hydrolase</keyword>
<sequence length="878" mass="98310">MRLFIFLQLCSVLLISGCEPKEQIVVDNLCCENLVDPLGIDTTVPRFSWQISSSRKGAEQKAFQILVSDDLSKLKKNDAGLWDSGKIDLSASIWVAYEGKPLKPGIAAYWKVRVWDNAGNVSPWSQVAEFSIGLLSKTDWHASYIGFPSKAGDSECPQLKKSFNFDKDGKKMLLHVNSLGYHEVYLNGEKVGESVLSPAVSQFDKRSLVVTYDVSSFFKEGPNELMFWLGSGWYSDGYPGVTNAGPVVKAQLEQISDSKREFVLATDSTWVGRSSEYTRIGRWRSGRYGGECLSSENMTNAWLPASEVSIPDHNVSPQMVEQNKITETINPVEIKQLSEKAFLVDMGKNLTGWFEISFPKLQKSQEITLEYSDHLDENGEIVNQKQVDKYVASGEGQEMFKNKFNYHGFQYVRVSNLNQAPDINSVKAHLIHSDFELVSGFQCSDPEINRIHDLLFYTLRCLSLGGYLVDCPHLERLGYGGDGNASTLTAQTMFGLHPLYCNWLQAWGDCMRPNGDLPHTAPSPIDAGGGPYWGGFIINAPWNTYLNYGDVSVLEKYYPLMNKWLGFVEDNMVNGLLKKWEDTAYRGWYLGDWASPEGVNQTAEASVDVVNNCFIAVCYDQMQNIAKLLGEEVQADLFAQKSKHLKTKIHQTFFEASQNTYATGSQIDLTYPLLADVVPEDLIDSVTASLANSIKQKYNGHFACGLVGIPVFTEWVTSSKKVDLMYSMLKTKGYPGYLHMIDKGATTTWEHWNGERSRIHNCYNGIGSWFYQALGGIRQADGSSAYRKVIIQPQVPEGITWAKTWKETPYGRLSVSWEFVKNKLELEVEIPVGVDAEVIIPKGIGEYTLDGERYDITDSKDSVVGIGSGKYRISYPAI</sequence>
<dbReference type="EMBL" id="QWGR01000001">
    <property type="protein sequence ID" value="RIJ50529.1"/>
    <property type="molecule type" value="Genomic_DNA"/>
</dbReference>
<name>A0A399T5V3_9BACT</name>
<dbReference type="Pfam" id="PF08531">
    <property type="entry name" value="Bac_rhamnosid_N"/>
    <property type="match status" value="1"/>
</dbReference>
<dbReference type="InterPro" id="IPR008928">
    <property type="entry name" value="6-hairpin_glycosidase_sf"/>
</dbReference>
<evidence type="ECO:0000256" key="1">
    <source>
        <dbReference type="ARBA" id="ARBA00001445"/>
    </source>
</evidence>
<accession>A0A399T5V3</accession>
<dbReference type="GO" id="GO:0030596">
    <property type="term" value="F:alpha-L-rhamnosidase activity"/>
    <property type="evidence" value="ECO:0007669"/>
    <property type="project" value="UniProtKB-EC"/>
</dbReference>
<feature type="domain" description="Bacterial alpha-L-rhamnosidase N-terminal" evidence="5">
    <location>
        <begin position="170"/>
        <end position="327"/>
    </location>
</feature>
<dbReference type="InterPro" id="IPR013783">
    <property type="entry name" value="Ig-like_fold"/>
</dbReference>
<dbReference type="PANTHER" id="PTHR33307:SF6">
    <property type="entry name" value="ALPHA-RHAMNOSIDASE (EUROFUNG)-RELATED"/>
    <property type="match status" value="1"/>
</dbReference>
<feature type="domain" description="Alpha-L-rhamnosidase C-terminal" evidence="7">
    <location>
        <begin position="776"/>
        <end position="844"/>
    </location>
</feature>
<dbReference type="InterPro" id="IPR008902">
    <property type="entry name" value="Rhamnosid_concanavalin"/>
</dbReference>
<evidence type="ECO:0000313" key="9">
    <source>
        <dbReference type="Proteomes" id="UP000265926"/>
    </source>
</evidence>
<keyword evidence="9" id="KW-1185">Reference proteome</keyword>
<comment type="catalytic activity">
    <reaction evidence="1">
        <text>Hydrolysis of terminal non-reducing alpha-L-rhamnose residues in alpha-L-rhamnosides.</text>
        <dbReference type="EC" id="3.2.1.40"/>
    </reaction>
</comment>
<reference evidence="8 9" key="1">
    <citation type="submission" date="2018-08" db="EMBL/GenBank/DDBJ databases">
        <title>Pallidiluteibacterium maritimus gen. nov., sp. nov., isolated from coastal sediment.</title>
        <authorList>
            <person name="Zhou L.Y."/>
        </authorList>
    </citation>
    <scope>NUCLEOTIDE SEQUENCE [LARGE SCALE GENOMIC DNA]</scope>
    <source>
        <strain evidence="8 9">XSD2</strain>
    </source>
</reference>
<evidence type="ECO:0000256" key="2">
    <source>
        <dbReference type="ARBA" id="ARBA00012652"/>
    </source>
</evidence>
<dbReference type="Gene3D" id="2.60.420.10">
    <property type="entry name" value="Maltose phosphorylase, domain 3"/>
    <property type="match status" value="1"/>
</dbReference>
<proteinExistence type="predicted"/>
<dbReference type="Pfam" id="PF17390">
    <property type="entry name" value="Bac_rhamnosid_C"/>
    <property type="match status" value="1"/>
</dbReference>
<evidence type="ECO:0000259" key="5">
    <source>
        <dbReference type="Pfam" id="PF08531"/>
    </source>
</evidence>
<dbReference type="Gene3D" id="2.60.120.260">
    <property type="entry name" value="Galactose-binding domain-like"/>
    <property type="match status" value="2"/>
</dbReference>
<evidence type="ECO:0000259" key="6">
    <source>
        <dbReference type="Pfam" id="PF17389"/>
    </source>
</evidence>
<dbReference type="Gene3D" id="1.50.10.10">
    <property type="match status" value="1"/>
</dbReference>
<dbReference type="InterPro" id="IPR013737">
    <property type="entry name" value="Bac_rhamnosid_N"/>
</dbReference>
<dbReference type="OrthoDB" id="9766741at2"/>
<feature type="domain" description="Alpha-L-rhamnosidase six-hairpin glycosidase" evidence="6">
    <location>
        <begin position="439"/>
        <end position="773"/>
    </location>
</feature>
<dbReference type="InterPro" id="IPR012341">
    <property type="entry name" value="6hp_glycosidase-like_sf"/>
</dbReference>
<dbReference type="Gene3D" id="2.60.40.10">
    <property type="entry name" value="Immunoglobulins"/>
    <property type="match status" value="1"/>
</dbReference>
<dbReference type="EC" id="3.2.1.40" evidence="2"/>
<dbReference type="Pfam" id="PF25788">
    <property type="entry name" value="Ig_Rha78A_N"/>
    <property type="match status" value="1"/>
</dbReference>
<comment type="caution">
    <text evidence="8">The sequence shown here is derived from an EMBL/GenBank/DDBJ whole genome shotgun (WGS) entry which is preliminary data.</text>
</comment>
<dbReference type="PANTHER" id="PTHR33307">
    <property type="entry name" value="ALPHA-RHAMNOSIDASE (EUROFUNG)"/>
    <property type="match status" value="1"/>
</dbReference>
<evidence type="ECO:0000259" key="7">
    <source>
        <dbReference type="Pfam" id="PF17390"/>
    </source>
</evidence>
<dbReference type="PIRSF" id="PIRSF010631">
    <property type="entry name" value="A-rhamnsds"/>
    <property type="match status" value="1"/>
</dbReference>
<dbReference type="Proteomes" id="UP000265926">
    <property type="component" value="Unassembled WGS sequence"/>
</dbReference>
<gene>
    <name evidence="8" type="ORF">D1614_00915</name>
</gene>
<evidence type="ECO:0000259" key="4">
    <source>
        <dbReference type="Pfam" id="PF05592"/>
    </source>
</evidence>
<protein>
    <recommendedName>
        <fullName evidence="2">alpha-L-rhamnosidase</fullName>
        <ecNumber evidence="2">3.2.1.40</ecNumber>
    </recommendedName>
</protein>
<dbReference type="SUPFAM" id="SSF49785">
    <property type="entry name" value="Galactose-binding domain-like"/>
    <property type="match status" value="1"/>
</dbReference>
<dbReference type="InterPro" id="IPR016007">
    <property type="entry name" value="Alpha_rhamnosid"/>
</dbReference>
<evidence type="ECO:0000256" key="3">
    <source>
        <dbReference type="ARBA" id="ARBA00022801"/>
    </source>
</evidence>
<dbReference type="Pfam" id="PF17389">
    <property type="entry name" value="Bac_rhamnosid6H"/>
    <property type="match status" value="1"/>
</dbReference>
<dbReference type="InterPro" id="IPR008979">
    <property type="entry name" value="Galactose-bd-like_sf"/>
</dbReference>
<evidence type="ECO:0000313" key="8">
    <source>
        <dbReference type="EMBL" id="RIJ50529.1"/>
    </source>
</evidence>
<dbReference type="RefSeq" id="WP_119435999.1">
    <property type="nucleotide sequence ID" value="NZ_QWGR01000001.1"/>
</dbReference>
<dbReference type="GO" id="GO:0005975">
    <property type="term" value="P:carbohydrate metabolic process"/>
    <property type="evidence" value="ECO:0007669"/>
    <property type="project" value="InterPro"/>
</dbReference>
<dbReference type="PROSITE" id="PS51257">
    <property type="entry name" value="PROKAR_LIPOPROTEIN"/>
    <property type="match status" value="1"/>
</dbReference>
<dbReference type="InterPro" id="IPR035396">
    <property type="entry name" value="Bac_rhamnosid6H"/>
</dbReference>